<dbReference type="GO" id="GO:0006506">
    <property type="term" value="P:GPI anchor biosynthetic process"/>
    <property type="evidence" value="ECO:0007669"/>
    <property type="project" value="UniProtKB-UniPathway"/>
</dbReference>
<feature type="transmembrane region" description="Helical" evidence="11">
    <location>
        <begin position="54"/>
        <end position="76"/>
    </location>
</feature>
<dbReference type="InterPro" id="IPR007315">
    <property type="entry name" value="PIG-V/Gpi18"/>
</dbReference>
<dbReference type="PANTHER" id="PTHR12468:SF2">
    <property type="entry name" value="GPI MANNOSYLTRANSFERASE 2"/>
    <property type="match status" value="1"/>
</dbReference>
<keyword evidence="10 11" id="KW-0472">Membrane</keyword>
<feature type="transmembrane region" description="Helical" evidence="11">
    <location>
        <begin position="174"/>
        <end position="201"/>
    </location>
</feature>
<dbReference type="GO" id="GO:0004376">
    <property type="term" value="F:GPI mannosyltransferase activity"/>
    <property type="evidence" value="ECO:0007669"/>
    <property type="project" value="InterPro"/>
</dbReference>
<keyword evidence="7 11" id="KW-0812">Transmembrane</keyword>
<keyword evidence="6 11" id="KW-0808">Transferase</keyword>
<dbReference type="AlphaFoldDB" id="A0A6B2L764"/>
<dbReference type="GO" id="GO:0000009">
    <property type="term" value="F:alpha-1,6-mannosyltransferase activity"/>
    <property type="evidence" value="ECO:0007669"/>
    <property type="project" value="InterPro"/>
</dbReference>
<evidence type="ECO:0000256" key="5">
    <source>
        <dbReference type="ARBA" id="ARBA00022676"/>
    </source>
</evidence>
<comment type="subcellular location">
    <subcellularLocation>
        <location evidence="1 11">Endoplasmic reticulum membrane</location>
        <topology evidence="1 11">Multi-pass membrane protein</topology>
    </subcellularLocation>
</comment>
<feature type="transmembrane region" description="Helical" evidence="11">
    <location>
        <begin position="141"/>
        <end position="162"/>
    </location>
</feature>
<protein>
    <recommendedName>
        <fullName evidence="11">GPI mannosyltransferase 2</fullName>
        <ecNumber evidence="11">2.4.1.-</ecNumber>
    </recommendedName>
</protein>
<comment type="similarity">
    <text evidence="3 11">Belongs to the PIGV family.</text>
</comment>
<keyword evidence="5 11" id="KW-0328">Glycosyltransferase</keyword>
<evidence type="ECO:0000256" key="8">
    <source>
        <dbReference type="ARBA" id="ARBA00022824"/>
    </source>
</evidence>
<feature type="transmembrane region" description="Helical" evidence="11">
    <location>
        <begin position="245"/>
        <end position="264"/>
    </location>
</feature>
<feature type="transmembrane region" description="Helical" evidence="11">
    <location>
        <begin position="31"/>
        <end position="48"/>
    </location>
</feature>
<dbReference type="PANTHER" id="PTHR12468">
    <property type="entry name" value="GPI MANNOSYLTRANSFERASE 2"/>
    <property type="match status" value="1"/>
</dbReference>
<sequence>MACWDGVYFLEIAREGYIYEKQHAFYPGYPIFIRITSYLINLVFLGHLSEIGSLLLSGVIISNICFILAALSLYLLSRQVLKDERLSFTSALLFCFNPASIFMSALYTESLFALTVFAGLYYLTKNGENFWDKLKGTACFAMSSGIRSNGAILIGFIIYPFLKGFLQSPLKKWFSLYSTLFSLFQVVVISIPTVLFSVYGYILYCYQDNPQKWCNYTVPNIYSYVQSTYWDIGFLNYYEVKQIPNFILALPIISISYYGIWSYIKQDPTRFFSLGLINSSSRPPKPFFKENTLVFIYHWAFLVTFALLMMHVQVATRFIASQCPPFYWWTATLLQQNPNARTQKLISYYFTLFWFLGPILFSNFYPWS</sequence>
<comment type="pathway">
    <text evidence="2 11">Glycolipid biosynthesis; glycosylphosphatidylinositol-anchor biosynthesis.</text>
</comment>
<evidence type="ECO:0000256" key="9">
    <source>
        <dbReference type="ARBA" id="ARBA00022989"/>
    </source>
</evidence>
<evidence type="ECO:0000256" key="6">
    <source>
        <dbReference type="ARBA" id="ARBA00022679"/>
    </source>
</evidence>
<feature type="transmembrane region" description="Helical" evidence="11">
    <location>
        <begin position="88"/>
        <end position="121"/>
    </location>
</feature>
<evidence type="ECO:0000256" key="1">
    <source>
        <dbReference type="ARBA" id="ARBA00004477"/>
    </source>
</evidence>
<feature type="transmembrane region" description="Helical" evidence="11">
    <location>
        <begin position="294"/>
        <end position="312"/>
    </location>
</feature>
<dbReference type="EC" id="2.4.1.-" evidence="11"/>
<reference evidence="12" key="1">
    <citation type="journal article" date="2020" name="J. Eukaryot. Microbiol.">
        <title>De novo Sequencing, Assembly and Annotation of the Transcriptome for the Free-Living Testate Amoeba Arcella intermedia.</title>
        <authorList>
            <person name="Ribeiro G.M."/>
            <person name="Porfirio-Sousa A.L."/>
            <person name="Maurer-Alcala X.X."/>
            <person name="Katz L.A."/>
            <person name="Lahr D.J.G."/>
        </authorList>
    </citation>
    <scope>NUCLEOTIDE SEQUENCE</scope>
</reference>
<keyword evidence="9 11" id="KW-1133">Transmembrane helix</keyword>
<evidence type="ECO:0000313" key="12">
    <source>
        <dbReference type="EMBL" id="NDV32873.1"/>
    </source>
</evidence>
<evidence type="ECO:0000256" key="11">
    <source>
        <dbReference type="RuleBase" id="RU363112"/>
    </source>
</evidence>
<evidence type="ECO:0000256" key="10">
    <source>
        <dbReference type="ARBA" id="ARBA00023136"/>
    </source>
</evidence>
<evidence type="ECO:0000256" key="7">
    <source>
        <dbReference type="ARBA" id="ARBA00022692"/>
    </source>
</evidence>
<accession>A0A6B2L764</accession>
<evidence type="ECO:0000256" key="3">
    <source>
        <dbReference type="ARBA" id="ARBA00008698"/>
    </source>
</evidence>
<dbReference type="GO" id="GO:0031501">
    <property type="term" value="C:mannosyltransferase complex"/>
    <property type="evidence" value="ECO:0007669"/>
    <property type="project" value="TreeGrafter"/>
</dbReference>
<organism evidence="12">
    <name type="scientific">Arcella intermedia</name>
    <dbReference type="NCBI Taxonomy" id="1963864"/>
    <lineage>
        <taxon>Eukaryota</taxon>
        <taxon>Amoebozoa</taxon>
        <taxon>Tubulinea</taxon>
        <taxon>Elardia</taxon>
        <taxon>Arcellinida</taxon>
        <taxon>Sphaerothecina</taxon>
        <taxon>Arcellidae</taxon>
        <taxon>Arcella</taxon>
    </lineage>
</organism>
<keyword evidence="8 11" id="KW-0256">Endoplasmic reticulum</keyword>
<evidence type="ECO:0000256" key="2">
    <source>
        <dbReference type="ARBA" id="ARBA00004687"/>
    </source>
</evidence>
<name>A0A6B2L764_9EUKA</name>
<evidence type="ECO:0000256" key="4">
    <source>
        <dbReference type="ARBA" id="ARBA00022502"/>
    </source>
</evidence>
<dbReference type="GO" id="GO:0005789">
    <property type="term" value="C:endoplasmic reticulum membrane"/>
    <property type="evidence" value="ECO:0007669"/>
    <property type="project" value="UniProtKB-SubCell"/>
</dbReference>
<comment type="function">
    <text evidence="11">Mannosyltransferase involved in glycosylphosphatidylinositol-anchor biosynthesis.</text>
</comment>
<dbReference type="Pfam" id="PF04188">
    <property type="entry name" value="Mannosyl_trans2"/>
    <property type="match status" value="1"/>
</dbReference>
<dbReference type="EMBL" id="GIBP01003904">
    <property type="protein sequence ID" value="NDV32873.1"/>
    <property type="molecule type" value="Transcribed_RNA"/>
</dbReference>
<keyword evidence="4 11" id="KW-0337">GPI-anchor biosynthesis</keyword>
<dbReference type="UniPathway" id="UPA00196"/>
<feature type="transmembrane region" description="Helical" evidence="11">
    <location>
        <begin position="345"/>
        <end position="365"/>
    </location>
</feature>
<proteinExistence type="inferred from homology"/>